<dbReference type="InterPro" id="IPR056179">
    <property type="entry name" value="DHQS_C"/>
</dbReference>
<dbReference type="InterPro" id="IPR050071">
    <property type="entry name" value="Dehydroquinate_synthase"/>
</dbReference>
<dbReference type="Pfam" id="PF01761">
    <property type="entry name" value="DHQ_synthase"/>
    <property type="match status" value="1"/>
</dbReference>
<dbReference type="Gene3D" id="3.40.50.1970">
    <property type="match status" value="1"/>
</dbReference>
<dbReference type="AlphaFoldDB" id="A0A3B0YY85"/>
<comment type="cofactor">
    <cofactor evidence="1">
        <name>NAD(+)</name>
        <dbReference type="ChEBI" id="CHEBI:57540"/>
    </cofactor>
</comment>
<gene>
    <name evidence="9" type="ORF">MNBD_GAMMA16-1935</name>
</gene>
<feature type="domain" description="3-dehydroquinate synthase C-terminal" evidence="8">
    <location>
        <begin position="188"/>
        <end position="324"/>
    </location>
</feature>
<dbReference type="GO" id="GO:0003856">
    <property type="term" value="F:3-dehydroquinate synthase activity"/>
    <property type="evidence" value="ECO:0007669"/>
    <property type="project" value="UniProtKB-EC"/>
</dbReference>
<comment type="cofactor">
    <cofactor evidence="2">
        <name>Co(2+)</name>
        <dbReference type="ChEBI" id="CHEBI:48828"/>
    </cofactor>
</comment>
<evidence type="ECO:0000259" key="7">
    <source>
        <dbReference type="Pfam" id="PF01761"/>
    </source>
</evidence>
<reference evidence="9" key="1">
    <citation type="submission" date="2018-06" db="EMBL/GenBank/DDBJ databases">
        <authorList>
            <person name="Zhirakovskaya E."/>
        </authorList>
    </citation>
    <scope>NUCLEOTIDE SEQUENCE</scope>
</reference>
<evidence type="ECO:0000256" key="1">
    <source>
        <dbReference type="ARBA" id="ARBA00001911"/>
    </source>
</evidence>
<evidence type="ECO:0000256" key="5">
    <source>
        <dbReference type="ARBA" id="ARBA00023239"/>
    </source>
</evidence>
<keyword evidence="3" id="KW-0479">Metal-binding</keyword>
<dbReference type="SUPFAM" id="SSF56796">
    <property type="entry name" value="Dehydroquinate synthase-like"/>
    <property type="match status" value="1"/>
</dbReference>
<proteinExistence type="predicted"/>
<keyword evidence="4" id="KW-0520">NAD</keyword>
<dbReference type="EMBL" id="UOFO01000042">
    <property type="protein sequence ID" value="VAW84371.1"/>
    <property type="molecule type" value="Genomic_DNA"/>
</dbReference>
<dbReference type="PIRSF" id="PIRSF001455">
    <property type="entry name" value="DHQ_synth"/>
    <property type="match status" value="1"/>
</dbReference>
<dbReference type="PANTHER" id="PTHR43622:SF3">
    <property type="entry name" value="2-EPI-5-EPI-VALIOLONE SYNTHASE"/>
    <property type="match status" value="1"/>
</dbReference>
<sequence length="397" mass="44144">MFTFTNPRHQMSCELKREYHVNFTDGILESTSSLLTQTVRHNRVLVITTPTVYKHYGERFVRLAQEQGLDLVFEVLSLTEQTKTFESVEKICEWSQHYNLGRSDILIAFGGGVCSDAVSVAASLIRRGIRHIRIPTTLIGQIDAAIGLKGGINFRNHKNYLGCFYPPSDVFIDPGFLGTLNRESLSHGFAEIVKMALVCDAELFDKLQCHGSSLLNSSFTQPADAASHVIERAVQLMLKELRENPYENITSERLVDMGHTFSPYLEAASKFSIQHGEAVAIDMALTSLISVELGLLQERDAHTIINLLSNLGLPIWSPLMTSELCSFSIKEAALHRRGNLNLIVLEGIGRPRFIKSAGEVEGGVLDRALAKLAVHGERMMQGPEISRNCVDWMKDTG</sequence>
<dbReference type="GO" id="GO:0009073">
    <property type="term" value="P:aromatic amino acid family biosynthetic process"/>
    <property type="evidence" value="ECO:0007669"/>
    <property type="project" value="InterPro"/>
</dbReference>
<evidence type="ECO:0000256" key="2">
    <source>
        <dbReference type="ARBA" id="ARBA00001941"/>
    </source>
</evidence>
<dbReference type="Gene3D" id="1.20.1090.10">
    <property type="entry name" value="Dehydroquinate synthase-like - alpha domain"/>
    <property type="match status" value="1"/>
</dbReference>
<accession>A0A3B0YY85</accession>
<evidence type="ECO:0000256" key="4">
    <source>
        <dbReference type="ARBA" id="ARBA00023027"/>
    </source>
</evidence>
<protein>
    <submittedName>
        <fullName evidence="9">3-dehydroquinate synthase</fullName>
        <ecNumber evidence="9">4.2.3.4</ecNumber>
    </submittedName>
</protein>
<organism evidence="9">
    <name type="scientific">hydrothermal vent metagenome</name>
    <dbReference type="NCBI Taxonomy" id="652676"/>
    <lineage>
        <taxon>unclassified sequences</taxon>
        <taxon>metagenomes</taxon>
        <taxon>ecological metagenomes</taxon>
    </lineage>
</organism>
<evidence type="ECO:0000313" key="9">
    <source>
        <dbReference type="EMBL" id="VAW84371.1"/>
    </source>
</evidence>
<evidence type="ECO:0000259" key="8">
    <source>
        <dbReference type="Pfam" id="PF24621"/>
    </source>
</evidence>
<dbReference type="EC" id="4.2.3.4" evidence="9"/>
<dbReference type="GO" id="GO:0046872">
    <property type="term" value="F:metal ion binding"/>
    <property type="evidence" value="ECO:0007669"/>
    <property type="project" value="UniProtKB-KW"/>
</dbReference>
<dbReference type="PANTHER" id="PTHR43622">
    <property type="entry name" value="3-DEHYDROQUINATE SYNTHASE"/>
    <property type="match status" value="1"/>
</dbReference>
<evidence type="ECO:0000256" key="6">
    <source>
        <dbReference type="ARBA" id="ARBA00023285"/>
    </source>
</evidence>
<keyword evidence="6" id="KW-0170">Cobalt</keyword>
<evidence type="ECO:0000256" key="3">
    <source>
        <dbReference type="ARBA" id="ARBA00022723"/>
    </source>
</evidence>
<feature type="domain" description="3-dehydroquinate synthase N-terminal" evidence="7">
    <location>
        <begin position="77"/>
        <end position="185"/>
    </location>
</feature>
<name>A0A3B0YY85_9ZZZZ</name>
<keyword evidence="5 9" id="KW-0456">Lyase</keyword>
<dbReference type="InterPro" id="IPR030963">
    <property type="entry name" value="DHQ_synth_fam"/>
</dbReference>
<dbReference type="InterPro" id="IPR030960">
    <property type="entry name" value="DHQS/DOIS_N"/>
</dbReference>
<dbReference type="Pfam" id="PF24621">
    <property type="entry name" value="DHQS_C"/>
    <property type="match status" value="1"/>
</dbReference>